<dbReference type="InterPro" id="IPR011041">
    <property type="entry name" value="Quinoprot_gluc/sorb_DH_b-prop"/>
</dbReference>
<dbReference type="Gene3D" id="2.120.10.30">
    <property type="entry name" value="TolB, C-terminal domain"/>
    <property type="match status" value="1"/>
</dbReference>
<dbReference type="PROSITE" id="PS51257">
    <property type="entry name" value="PROKAR_LIPOPROTEIN"/>
    <property type="match status" value="1"/>
</dbReference>
<dbReference type="PANTHER" id="PTHR19328">
    <property type="entry name" value="HEDGEHOG-INTERACTING PROTEIN"/>
    <property type="match status" value="1"/>
</dbReference>
<dbReference type="InterPro" id="IPR011042">
    <property type="entry name" value="6-blade_b-propeller_TolB-like"/>
</dbReference>
<comment type="caution">
    <text evidence="2">The sequence shown here is derived from an EMBL/GenBank/DDBJ whole genome shotgun (WGS) entry which is preliminary data.</text>
</comment>
<evidence type="ECO:0000259" key="1">
    <source>
        <dbReference type="Pfam" id="PF07995"/>
    </source>
</evidence>
<dbReference type="PANTHER" id="PTHR19328:SF75">
    <property type="entry name" value="ALDOSE SUGAR DEHYDROGENASE YLII"/>
    <property type="match status" value="1"/>
</dbReference>
<feature type="domain" description="Glucose/Sorbosone dehydrogenase" evidence="1">
    <location>
        <begin position="161"/>
        <end position="484"/>
    </location>
</feature>
<dbReference type="Gene3D" id="2.60.40.10">
    <property type="entry name" value="Immunoglobulins"/>
    <property type="match status" value="1"/>
</dbReference>
<gene>
    <name evidence="2" type="ORF">HQN59_05520</name>
</gene>
<evidence type="ECO:0000313" key="3">
    <source>
        <dbReference type="Proteomes" id="UP000529637"/>
    </source>
</evidence>
<dbReference type="RefSeq" id="WP_176066899.1">
    <property type="nucleotide sequence ID" value="NZ_JABWMJ010000002.1"/>
</dbReference>
<dbReference type="InterPro" id="IPR012938">
    <property type="entry name" value="Glc/Sorbosone_DH"/>
</dbReference>
<evidence type="ECO:0000313" key="2">
    <source>
        <dbReference type="EMBL" id="NUZ05217.1"/>
    </source>
</evidence>
<accession>A0A7Y6NL80</accession>
<protein>
    <submittedName>
        <fullName evidence="2">PQQ-dependent sugar dehydrogenase</fullName>
    </submittedName>
</protein>
<dbReference type="Pfam" id="PF17957">
    <property type="entry name" value="Big_7"/>
    <property type="match status" value="1"/>
</dbReference>
<proteinExistence type="predicted"/>
<dbReference type="EMBL" id="JABWMJ010000002">
    <property type="protein sequence ID" value="NUZ05217.1"/>
    <property type="molecule type" value="Genomic_DNA"/>
</dbReference>
<dbReference type="Pfam" id="PF07995">
    <property type="entry name" value="GSDH"/>
    <property type="match status" value="1"/>
</dbReference>
<dbReference type="AlphaFoldDB" id="A0A7Y6NL80"/>
<organism evidence="2 3">
    <name type="scientific">Piscinibacter koreensis</name>
    <dbReference type="NCBI Taxonomy" id="2742824"/>
    <lineage>
        <taxon>Bacteria</taxon>
        <taxon>Pseudomonadati</taxon>
        <taxon>Pseudomonadota</taxon>
        <taxon>Betaproteobacteria</taxon>
        <taxon>Burkholderiales</taxon>
        <taxon>Sphaerotilaceae</taxon>
        <taxon>Piscinibacter</taxon>
    </lineage>
</organism>
<reference evidence="2 3" key="1">
    <citation type="submission" date="2020-06" db="EMBL/GenBank/DDBJ databases">
        <title>Schlegella sp. ID0723 isolated from air conditioner.</title>
        <authorList>
            <person name="Kim D.Y."/>
            <person name="Kim D.-U."/>
        </authorList>
    </citation>
    <scope>NUCLEOTIDE SEQUENCE [LARGE SCALE GENOMIC DNA]</scope>
    <source>
        <strain evidence="2 3">ID0723</strain>
    </source>
</reference>
<dbReference type="SUPFAM" id="SSF50952">
    <property type="entry name" value="Soluble quinoprotein glucose dehydrogenase"/>
    <property type="match status" value="1"/>
</dbReference>
<name>A0A7Y6NL80_9BURK</name>
<sequence length="488" mass="49410">MRPSSSIMARSPRRLPAAAAALVGVALVACGGGGSGGTPVGELDSVAPSAALSAPAPLASGLAGTLTLQASASDNVGVAAVEFQVDAVQVASVPGPGPYSATIDSNAWASGQHVLRVRARDAAGNVSAWSSATVEFGGSRVVPAGFTRNLGWVGGLVDATAFAQAPDGRFFVAEQGGTLRVVRGGVLLAEPFVRLNVDSRGERGLIGVALHPDFAANGWVYLHYTTPEGGAHNRISRFTAVGDVASAGSEVRIADLPVLSTATNHNGGALHFGPDGKLYVGVGENANPANAQNLASPLGKILRFNADGTIPGDNPFAANASGLARAVWAYGLRNPFTFAFEPGGSRMYINDVGQNAWEEIDAGTAGANYGWPASEGPVNVSAGTTPPLFAYGHAPAAPPGSGPGGFLTGVAIAGGSFYPASGTFPAEYRGSYFFADLGSGFVARYDAANQAAYAFAQVGNSPVDLHASPFDGALYVLTRSAIARISRP</sequence>
<dbReference type="Proteomes" id="UP000529637">
    <property type="component" value="Unassembled WGS sequence"/>
</dbReference>
<dbReference type="InterPro" id="IPR013783">
    <property type="entry name" value="Ig-like_fold"/>
</dbReference>
<keyword evidence="3" id="KW-1185">Reference proteome</keyword>